<keyword evidence="2" id="KW-1185">Reference proteome</keyword>
<evidence type="ECO:0000313" key="1">
    <source>
        <dbReference type="EMBL" id="GFR01755.1"/>
    </source>
</evidence>
<sequence length="91" mass="10528">MLINTTRSFVYRAIHLEFVVSLCIFFNGKPERHLEEVDKKTVYSDNGTNFRDAHNELSDLDCENIMHDANIHKFLGKFNPPTIARLEGFGK</sequence>
<name>A0A8X6IBP1_TRICU</name>
<gene>
    <name evidence="1" type="ORF">TNCT_604321</name>
</gene>
<evidence type="ECO:0000313" key="2">
    <source>
        <dbReference type="Proteomes" id="UP000887116"/>
    </source>
</evidence>
<reference evidence="1" key="1">
    <citation type="submission" date="2020-07" db="EMBL/GenBank/DDBJ databases">
        <title>Multicomponent nature underlies the extraordinary mechanical properties of spider dragline silk.</title>
        <authorList>
            <person name="Kono N."/>
            <person name="Nakamura H."/>
            <person name="Mori M."/>
            <person name="Yoshida Y."/>
            <person name="Ohtoshi R."/>
            <person name="Malay A.D."/>
            <person name="Moran D.A.P."/>
            <person name="Tomita M."/>
            <person name="Numata K."/>
            <person name="Arakawa K."/>
        </authorList>
    </citation>
    <scope>NUCLEOTIDE SEQUENCE</scope>
</reference>
<dbReference type="AlphaFoldDB" id="A0A8X6IBP1"/>
<accession>A0A8X6IBP1</accession>
<dbReference type="EMBL" id="BMAO01025309">
    <property type="protein sequence ID" value="GFR01755.1"/>
    <property type="molecule type" value="Genomic_DNA"/>
</dbReference>
<dbReference type="Proteomes" id="UP000887116">
    <property type="component" value="Unassembled WGS sequence"/>
</dbReference>
<organism evidence="1 2">
    <name type="scientific">Trichonephila clavata</name>
    <name type="common">Joro spider</name>
    <name type="synonym">Nephila clavata</name>
    <dbReference type="NCBI Taxonomy" id="2740835"/>
    <lineage>
        <taxon>Eukaryota</taxon>
        <taxon>Metazoa</taxon>
        <taxon>Ecdysozoa</taxon>
        <taxon>Arthropoda</taxon>
        <taxon>Chelicerata</taxon>
        <taxon>Arachnida</taxon>
        <taxon>Araneae</taxon>
        <taxon>Araneomorphae</taxon>
        <taxon>Entelegynae</taxon>
        <taxon>Araneoidea</taxon>
        <taxon>Nephilidae</taxon>
        <taxon>Trichonephila</taxon>
    </lineage>
</organism>
<comment type="caution">
    <text evidence="1">The sequence shown here is derived from an EMBL/GenBank/DDBJ whole genome shotgun (WGS) entry which is preliminary data.</text>
</comment>
<proteinExistence type="predicted"/>
<protein>
    <submittedName>
        <fullName evidence="1">Uncharacterized protein</fullName>
    </submittedName>
</protein>